<keyword evidence="1" id="KW-1133">Transmembrane helix</keyword>
<dbReference type="Proteomes" id="UP000824633">
    <property type="component" value="Chromosome"/>
</dbReference>
<accession>A0ABN6J3F4</accession>
<gene>
    <name evidence="2" type="ORF">psyc5s11_45130</name>
</gene>
<keyword evidence="2" id="KW-0378">Hydrolase</keyword>
<dbReference type="PANTHER" id="PTHR46438">
    <property type="entry name" value="ALPHA/BETA-HYDROLASES SUPERFAMILY PROTEIN"/>
    <property type="match status" value="1"/>
</dbReference>
<dbReference type="InterPro" id="IPR029058">
    <property type="entry name" value="AB_hydrolase_fold"/>
</dbReference>
<keyword evidence="1" id="KW-0472">Membrane</keyword>
<evidence type="ECO:0000313" key="2">
    <source>
        <dbReference type="EMBL" id="BCZ48446.1"/>
    </source>
</evidence>
<sequence>MEIIVIKIIIIIIIFFGVIASYHHIMLLKEENYIETAGTLVKVDGYNMNIYVEGADSEEETPTIVLLSGSGVQAPIYDYKVLYSKLTDIYRIAVVEKFGYGYSDVARIKRDVATMVEEDRAALKKVGENGPYVLMPHSMSALETIYWATTYPDEVKGIIALDMAVPISYDENDSNLSSIKFNKIMTFFGMHRIPKFCPVNEETLTVEEIKQHKYLVYKNSLNNNVYEEIKLVYDNAKTVEKIGTPDIPILMFASKLTGSDTSKRWRDAQGKFAAKSDKCKLIILDCGHCIHYYKSDYIAEQIKEFMEELK</sequence>
<organism evidence="2 3">
    <name type="scientific">Clostridium gelidum</name>
    <dbReference type="NCBI Taxonomy" id="704125"/>
    <lineage>
        <taxon>Bacteria</taxon>
        <taxon>Bacillati</taxon>
        <taxon>Bacillota</taxon>
        <taxon>Clostridia</taxon>
        <taxon>Eubacteriales</taxon>
        <taxon>Clostridiaceae</taxon>
        <taxon>Clostridium</taxon>
    </lineage>
</organism>
<dbReference type="RefSeq" id="WP_224034709.1">
    <property type="nucleotide sequence ID" value="NZ_AP024849.1"/>
</dbReference>
<proteinExistence type="predicted"/>
<protein>
    <submittedName>
        <fullName evidence="2">Alpha/beta hydrolase</fullName>
    </submittedName>
</protein>
<keyword evidence="1" id="KW-0812">Transmembrane</keyword>
<dbReference type="EMBL" id="AP024849">
    <property type="protein sequence ID" value="BCZ48446.1"/>
    <property type="molecule type" value="Genomic_DNA"/>
</dbReference>
<feature type="transmembrane region" description="Helical" evidence="1">
    <location>
        <begin position="6"/>
        <end position="25"/>
    </location>
</feature>
<dbReference type="SUPFAM" id="SSF53474">
    <property type="entry name" value="alpha/beta-Hydrolases"/>
    <property type="match status" value="1"/>
</dbReference>
<dbReference type="GO" id="GO:0016787">
    <property type="term" value="F:hydrolase activity"/>
    <property type="evidence" value="ECO:0007669"/>
    <property type="project" value="UniProtKB-KW"/>
</dbReference>
<keyword evidence="3" id="KW-1185">Reference proteome</keyword>
<reference evidence="3" key="1">
    <citation type="submission" date="2021-07" db="EMBL/GenBank/DDBJ databases">
        <title>Complete genome sequencing of a Clostridium isolate.</title>
        <authorList>
            <person name="Ueki A."/>
            <person name="Tonouchi A."/>
        </authorList>
    </citation>
    <scope>NUCLEOTIDE SEQUENCE [LARGE SCALE GENOMIC DNA]</scope>
    <source>
        <strain evidence="3">C5S11</strain>
    </source>
</reference>
<dbReference type="InterPro" id="IPR000639">
    <property type="entry name" value="Epox_hydrolase-like"/>
</dbReference>
<dbReference type="Gene3D" id="3.40.50.1820">
    <property type="entry name" value="alpha/beta hydrolase"/>
    <property type="match status" value="1"/>
</dbReference>
<evidence type="ECO:0000313" key="3">
    <source>
        <dbReference type="Proteomes" id="UP000824633"/>
    </source>
</evidence>
<evidence type="ECO:0000256" key="1">
    <source>
        <dbReference type="SAM" id="Phobius"/>
    </source>
</evidence>
<dbReference type="PRINTS" id="PR00412">
    <property type="entry name" value="EPOXHYDRLASE"/>
</dbReference>
<name>A0ABN6J3F4_9CLOT</name>